<dbReference type="RefSeq" id="WP_073610818.1">
    <property type="nucleotide sequence ID" value="NZ_MRCG01000025.1"/>
</dbReference>
<dbReference type="OrthoDB" id="336698at2"/>
<comment type="caution">
    <text evidence="1">The sequence shown here is derived from an EMBL/GenBank/DDBJ whole genome shotgun (WGS) entry which is preliminary data.</text>
</comment>
<reference evidence="1 2" key="1">
    <citation type="submission" date="2016-11" db="EMBL/GenBank/DDBJ databases">
        <title>Draft Genome Sequences of Nine Cyanobacterial Strains from Diverse Habitats.</title>
        <authorList>
            <person name="Zhu T."/>
            <person name="Hou S."/>
            <person name="Lu X."/>
            <person name="Hess W.R."/>
        </authorList>
    </citation>
    <scope>NUCLEOTIDE SEQUENCE [LARGE SCALE GENOMIC DNA]</scope>
    <source>
        <strain evidence="1 2">NIES-30</strain>
    </source>
</reference>
<proteinExistence type="predicted"/>
<dbReference type="SUPFAM" id="SSF56634">
    <property type="entry name" value="Heme-dependent catalase-like"/>
    <property type="match status" value="1"/>
</dbReference>
<gene>
    <name evidence="1" type="ORF">NIES30_23135</name>
</gene>
<dbReference type="CDD" id="cd08152">
    <property type="entry name" value="y4iL_like"/>
    <property type="match status" value="1"/>
</dbReference>
<sequence length="254" mass="28574">MAIKLVGVPGEKLLDGEKGATTQDFILINHPALFLEDAQDTLAISKALLAVKKMPKALKPLPFLLMYAPSHRKQVGILKAIRQKPVTNLLQIQYWSTTPYKLGPHAIKFAAIPRELQPTGDSQPTPTSDNFLREAMVQQLSHQDIFFDFMVQVQTDAVRMPLEDATVEWSEADSSFVKVATIRIPQQQFDTKARNEFDENLSFNPWHALPDHRPLGGVNRVRKEVYQALAATRHQLNEVSVQEPTVADFNNPTL</sequence>
<evidence type="ECO:0008006" key="3">
    <source>
        <dbReference type="Google" id="ProtNLM"/>
    </source>
</evidence>
<dbReference type="STRING" id="549789.NIES30_23135"/>
<keyword evidence="2" id="KW-1185">Reference proteome</keyword>
<evidence type="ECO:0000313" key="2">
    <source>
        <dbReference type="Proteomes" id="UP000185557"/>
    </source>
</evidence>
<accession>A0A1U7IZ07</accession>
<dbReference type="Proteomes" id="UP000185557">
    <property type="component" value="Unassembled WGS sequence"/>
</dbReference>
<dbReference type="InterPro" id="IPR020835">
    <property type="entry name" value="Catalase_sf"/>
</dbReference>
<protein>
    <recommendedName>
        <fullName evidence="3">Catalase</fullName>
    </recommendedName>
</protein>
<dbReference type="AlphaFoldDB" id="A0A1U7IZ07"/>
<organism evidence="1 2">
    <name type="scientific">Phormidium tenue NIES-30</name>
    <dbReference type="NCBI Taxonomy" id="549789"/>
    <lineage>
        <taxon>Bacteria</taxon>
        <taxon>Bacillati</taxon>
        <taxon>Cyanobacteriota</taxon>
        <taxon>Cyanophyceae</taxon>
        <taxon>Oscillatoriophycideae</taxon>
        <taxon>Oscillatoriales</taxon>
        <taxon>Oscillatoriaceae</taxon>
        <taxon>Phormidium</taxon>
    </lineage>
</organism>
<name>A0A1U7IZ07_9CYAN</name>
<dbReference type="EMBL" id="MRCG01000025">
    <property type="protein sequence ID" value="OKH44196.1"/>
    <property type="molecule type" value="Genomic_DNA"/>
</dbReference>
<evidence type="ECO:0000313" key="1">
    <source>
        <dbReference type="EMBL" id="OKH44196.1"/>
    </source>
</evidence>
<dbReference type="GO" id="GO:0020037">
    <property type="term" value="F:heme binding"/>
    <property type="evidence" value="ECO:0007669"/>
    <property type="project" value="InterPro"/>
</dbReference>
<dbReference type="Gene3D" id="2.40.180.10">
    <property type="entry name" value="Catalase core domain"/>
    <property type="match status" value="1"/>
</dbReference>